<dbReference type="InterPro" id="IPR036844">
    <property type="entry name" value="Hint_dom_sf"/>
</dbReference>
<comment type="catalytic activity">
    <reaction evidence="3">
        <text>DNA(n) + a 2'-deoxyribonucleoside 5'-triphosphate = DNA(n+1) + diphosphate</text>
        <dbReference type="Rhea" id="RHEA:22508"/>
        <dbReference type="Rhea" id="RHEA-COMP:17339"/>
        <dbReference type="Rhea" id="RHEA-COMP:17340"/>
        <dbReference type="ChEBI" id="CHEBI:33019"/>
        <dbReference type="ChEBI" id="CHEBI:61560"/>
        <dbReference type="ChEBI" id="CHEBI:173112"/>
        <dbReference type="EC" id="2.7.7.7"/>
    </reaction>
</comment>
<dbReference type="Gene3D" id="3.30.70.370">
    <property type="match status" value="1"/>
</dbReference>
<dbReference type="InterPro" id="IPR043502">
    <property type="entry name" value="DNA/RNA_pol_sf"/>
</dbReference>
<dbReference type="GO" id="GO:0003677">
    <property type="term" value="F:DNA binding"/>
    <property type="evidence" value="ECO:0007669"/>
    <property type="project" value="InterPro"/>
</dbReference>
<accession>A0A9D1E7M5</accession>
<dbReference type="InterPro" id="IPR001098">
    <property type="entry name" value="DNA-dir_DNA_pol_A_palm_dom"/>
</dbReference>
<evidence type="ECO:0000256" key="1">
    <source>
        <dbReference type="ARBA" id="ARBA00012417"/>
    </source>
</evidence>
<dbReference type="AlphaFoldDB" id="A0A9D1E7M5"/>
<reference evidence="5" key="1">
    <citation type="submission" date="2020-10" db="EMBL/GenBank/DDBJ databases">
        <authorList>
            <person name="Gilroy R."/>
        </authorList>
    </citation>
    <scope>NUCLEOTIDE SEQUENCE</scope>
    <source>
        <strain evidence="5">ChiSjej5B23-6657</strain>
    </source>
</reference>
<dbReference type="Proteomes" id="UP000823912">
    <property type="component" value="Unassembled WGS sequence"/>
</dbReference>
<proteinExistence type="predicted"/>
<protein>
    <recommendedName>
        <fullName evidence="1">DNA-directed DNA polymerase</fullName>
        <ecNumber evidence="1">2.7.7.7</ecNumber>
    </recommendedName>
</protein>
<name>A0A9D1E7M5_9FIRM</name>
<evidence type="ECO:0000259" key="4">
    <source>
        <dbReference type="SMART" id="SM00482"/>
    </source>
</evidence>
<dbReference type="PANTHER" id="PTHR10133:SF27">
    <property type="entry name" value="DNA POLYMERASE NU"/>
    <property type="match status" value="1"/>
</dbReference>
<dbReference type="EMBL" id="DVHM01000023">
    <property type="protein sequence ID" value="HIR69880.1"/>
    <property type="molecule type" value="Genomic_DNA"/>
</dbReference>
<evidence type="ECO:0000313" key="5">
    <source>
        <dbReference type="EMBL" id="HIR69880.1"/>
    </source>
</evidence>
<comment type="caution">
    <text evidence="5">The sequence shown here is derived from an EMBL/GenBank/DDBJ whole genome shotgun (WGS) entry which is preliminary data.</text>
</comment>
<evidence type="ECO:0000313" key="6">
    <source>
        <dbReference type="Proteomes" id="UP000823912"/>
    </source>
</evidence>
<dbReference type="SUPFAM" id="SSF56672">
    <property type="entry name" value="DNA/RNA polymerases"/>
    <property type="match status" value="2"/>
</dbReference>
<dbReference type="Gene3D" id="2.170.16.10">
    <property type="entry name" value="Hedgehog/Intein (Hint) domain"/>
    <property type="match status" value="1"/>
</dbReference>
<gene>
    <name evidence="5" type="ORF">IAA55_01205</name>
</gene>
<evidence type="ECO:0000256" key="3">
    <source>
        <dbReference type="ARBA" id="ARBA00049244"/>
    </source>
</evidence>
<dbReference type="EC" id="2.7.7.7" evidence="1"/>
<reference evidence="5" key="2">
    <citation type="journal article" date="2021" name="PeerJ">
        <title>Extensive microbial diversity within the chicken gut microbiome revealed by metagenomics and culture.</title>
        <authorList>
            <person name="Gilroy R."/>
            <person name="Ravi A."/>
            <person name="Getino M."/>
            <person name="Pursley I."/>
            <person name="Horton D.L."/>
            <person name="Alikhan N.F."/>
            <person name="Baker D."/>
            <person name="Gharbi K."/>
            <person name="Hall N."/>
            <person name="Watson M."/>
            <person name="Adriaenssens E.M."/>
            <person name="Foster-Nyarko E."/>
            <person name="Jarju S."/>
            <person name="Secka A."/>
            <person name="Antonio M."/>
            <person name="Oren A."/>
            <person name="Chaudhuri R.R."/>
            <person name="La Ragione R."/>
            <person name="Hildebrand F."/>
            <person name="Pallen M.J."/>
        </authorList>
    </citation>
    <scope>NUCLEOTIDE SEQUENCE</scope>
    <source>
        <strain evidence="5">ChiSjej5B23-6657</strain>
    </source>
</reference>
<dbReference type="Pfam" id="PF00476">
    <property type="entry name" value="DNA_pol_A"/>
    <property type="match status" value="1"/>
</dbReference>
<keyword evidence="2" id="KW-0235">DNA replication</keyword>
<dbReference type="GO" id="GO:0006302">
    <property type="term" value="P:double-strand break repair"/>
    <property type="evidence" value="ECO:0007669"/>
    <property type="project" value="TreeGrafter"/>
</dbReference>
<dbReference type="GO" id="GO:0003887">
    <property type="term" value="F:DNA-directed DNA polymerase activity"/>
    <property type="evidence" value="ECO:0007669"/>
    <property type="project" value="UniProtKB-EC"/>
</dbReference>
<evidence type="ECO:0000256" key="2">
    <source>
        <dbReference type="ARBA" id="ARBA00022705"/>
    </source>
</evidence>
<organism evidence="5 6">
    <name type="scientific">Candidatus Pullilachnospira gallistercoris</name>
    <dbReference type="NCBI Taxonomy" id="2840911"/>
    <lineage>
        <taxon>Bacteria</taxon>
        <taxon>Bacillati</taxon>
        <taxon>Bacillota</taxon>
        <taxon>Clostridia</taxon>
        <taxon>Lachnospirales</taxon>
        <taxon>Lachnospiraceae</taxon>
        <taxon>Lachnospiraceae incertae sedis</taxon>
        <taxon>Candidatus Pullilachnospira</taxon>
    </lineage>
</organism>
<dbReference type="InterPro" id="IPR030934">
    <property type="entry name" value="Intein_C"/>
</dbReference>
<dbReference type="PANTHER" id="PTHR10133">
    <property type="entry name" value="DNA POLYMERASE I"/>
    <property type="match status" value="1"/>
</dbReference>
<dbReference type="PROSITE" id="PS50818">
    <property type="entry name" value="INTEIN_C_TER"/>
    <property type="match status" value="1"/>
</dbReference>
<dbReference type="Gene3D" id="1.10.150.20">
    <property type="entry name" value="5' to 3' exonuclease, C-terminal subdomain"/>
    <property type="match status" value="1"/>
</dbReference>
<dbReference type="GO" id="GO:0006261">
    <property type="term" value="P:DNA-templated DNA replication"/>
    <property type="evidence" value="ECO:0007669"/>
    <property type="project" value="InterPro"/>
</dbReference>
<dbReference type="InterPro" id="IPR002298">
    <property type="entry name" value="DNA_polymerase_A"/>
</dbReference>
<dbReference type="SMART" id="SM00482">
    <property type="entry name" value="POLAc"/>
    <property type="match status" value="1"/>
</dbReference>
<feature type="domain" description="DNA-directed DNA polymerase family A palm" evidence="4">
    <location>
        <begin position="323"/>
        <end position="879"/>
    </location>
</feature>
<sequence length="915" mass="102496">MAQGEQIPQEVLAAIDDPQVIKAAWNAQFERTCIGHYLGRRLSPDGWRCSMVHAASLSLPLALKNAAKVLKTGEQKDRAGENLIRYFSVPCKPTKSNGGRTRNLPEHDPQGWQKFKEYCAQDVRTERDIRKRLEQFPMPDKEWDFYHMDQRINDRGVRIDTELVRQAIACDLMLSDEMSRRAYALTGLENPNSVSQLKSWLETRGIEVVSLGKKDVAAMITDLDRNSCDQEALDMLKLRLQMAKSSVKKYQAAERCVCADGRARGLFQFYGASRTGRFSGRHIQLQNLPQNHISTLDEARELVKMGELQMLESIYGNVPDILSQLIRTMLVPKEGCEFIVADFSAIEARVLAWLAGEQWRLDAFRKGEDIYCASASQMFGVPVVKHGVNGELRQKGKVAELACIAEGSLVLTNKGLVAIEDVTIEHLLWDGVEWVKHDGVIYKGEREVIEYDGLTATPDHPVWIEGKKGPVHLGFAASIKAHLIQTGDGGKAIRLGKDHISRTTVERQDEHLLRSDPMHGMWFDTVAGVGKPHKGVIKRLSELFAAKTDTHVARSEADCCKTAMRKPKGQTVLQLWRPRHSFFFSKCNRGGAISDQSIWSSRQGDGNRSDQYQWGLRSWQYSFCASLGKLCQSAKKCAFALRPGILALCSVCCNQEIITGTFQGRDYPGCGNGGVREEKKLALHPGKVRVYDIRNAGRRHRFTVSGKLVHNCGYQGGTGALISMGALSMGLKEEELPDIIEQWRAASPHIVQFWWDMEKAATETVKTHEEHMAGRIRFQYYSGTLWMVLPSGRKLAYLKPKLQPNRFGRMSLTFEGVGNAAGSGGWSRQETYGGKLSENCTQATARDILTEAMWRLEQAGFAVIAHVHDEVIIEAPIGKYPVDEVCKRMAENPDWCPDCPLAAAGYLAPNYYFKD</sequence>
<dbReference type="SUPFAM" id="SSF51294">
    <property type="entry name" value="Hedgehog/intein (Hint) domain"/>
    <property type="match status" value="1"/>
</dbReference>